<gene>
    <name evidence="15" type="ORF">GTP45_24870</name>
</gene>
<feature type="domain" description="TonB-dependent receptor plug" evidence="14">
    <location>
        <begin position="54"/>
        <end position="171"/>
    </location>
</feature>
<keyword evidence="9 10" id="KW-0998">Cell outer membrane</keyword>
<evidence type="ECO:0000256" key="6">
    <source>
        <dbReference type="ARBA" id="ARBA00023077"/>
    </source>
</evidence>
<comment type="subcellular location">
    <subcellularLocation>
        <location evidence="1 10">Cell outer membrane</location>
        <topology evidence="1 10">Multi-pass membrane protein</topology>
    </subcellularLocation>
</comment>
<reference evidence="15 16" key="1">
    <citation type="submission" date="2019-12" db="EMBL/GenBank/DDBJ databases">
        <title>Novel species isolated from a subtropical stream in China.</title>
        <authorList>
            <person name="Lu H."/>
        </authorList>
    </citation>
    <scope>NUCLEOTIDE SEQUENCE [LARGE SCALE GENOMIC DNA]</scope>
    <source>
        <strain evidence="15 16">FT55W</strain>
    </source>
</reference>
<accession>A0A7X4KE51</accession>
<keyword evidence="3 10" id="KW-0813">Transport</keyword>
<keyword evidence="12" id="KW-0732">Signal</keyword>
<dbReference type="EMBL" id="WWCK01000007">
    <property type="protein sequence ID" value="MYM70059.1"/>
    <property type="molecule type" value="Genomic_DNA"/>
</dbReference>
<feature type="signal peptide" evidence="12">
    <location>
        <begin position="1"/>
        <end position="28"/>
    </location>
</feature>
<dbReference type="RefSeq" id="WP_161016540.1">
    <property type="nucleotide sequence ID" value="NZ_WWCK01000007.1"/>
</dbReference>
<keyword evidence="5 10" id="KW-0812">Transmembrane</keyword>
<dbReference type="InterPro" id="IPR000531">
    <property type="entry name" value="Beta-barrel_TonB"/>
</dbReference>
<evidence type="ECO:0000256" key="1">
    <source>
        <dbReference type="ARBA" id="ARBA00004571"/>
    </source>
</evidence>
<comment type="caution">
    <text evidence="15">The sequence shown here is derived from an EMBL/GenBank/DDBJ whole genome shotgun (WGS) entry which is preliminary data.</text>
</comment>
<dbReference type="PANTHER" id="PTHR47234">
    <property type="match status" value="1"/>
</dbReference>
<dbReference type="AlphaFoldDB" id="A0A7X4KE51"/>
<dbReference type="PANTHER" id="PTHR47234:SF2">
    <property type="entry name" value="TONB-DEPENDENT RECEPTOR"/>
    <property type="match status" value="1"/>
</dbReference>
<dbReference type="Gene3D" id="2.40.170.20">
    <property type="entry name" value="TonB-dependent receptor, beta-barrel domain"/>
    <property type="match status" value="1"/>
</dbReference>
<dbReference type="CDD" id="cd01347">
    <property type="entry name" value="ligand_gated_channel"/>
    <property type="match status" value="1"/>
</dbReference>
<keyword evidence="6 11" id="KW-0798">TonB box</keyword>
<dbReference type="Pfam" id="PF07715">
    <property type="entry name" value="Plug"/>
    <property type="match status" value="1"/>
</dbReference>
<keyword evidence="4 10" id="KW-1134">Transmembrane beta strand</keyword>
<comment type="similarity">
    <text evidence="2 10 11">Belongs to the TonB-dependent receptor family.</text>
</comment>
<dbReference type="InterPro" id="IPR037066">
    <property type="entry name" value="Plug_dom_sf"/>
</dbReference>
<dbReference type="InterPro" id="IPR012910">
    <property type="entry name" value="Plug_dom"/>
</dbReference>
<protein>
    <submittedName>
        <fullName evidence="15">TonB-dependent receptor</fullName>
    </submittedName>
</protein>
<dbReference type="Gene3D" id="2.170.130.10">
    <property type="entry name" value="TonB-dependent receptor, plug domain"/>
    <property type="match status" value="1"/>
</dbReference>
<organism evidence="15 16">
    <name type="scientific">Duganella rivi</name>
    <dbReference type="NCBI Taxonomy" id="2666083"/>
    <lineage>
        <taxon>Bacteria</taxon>
        <taxon>Pseudomonadati</taxon>
        <taxon>Pseudomonadota</taxon>
        <taxon>Betaproteobacteria</taxon>
        <taxon>Burkholderiales</taxon>
        <taxon>Oxalobacteraceae</taxon>
        <taxon>Telluria group</taxon>
        <taxon>Duganella</taxon>
    </lineage>
</organism>
<evidence type="ECO:0000256" key="2">
    <source>
        <dbReference type="ARBA" id="ARBA00009810"/>
    </source>
</evidence>
<feature type="domain" description="TonB-dependent receptor-like beta-barrel" evidence="13">
    <location>
        <begin position="407"/>
        <end position="873"/>
    </location>
</feature>
<evidence type="ECO:0000256" key="12">
    <source>
        <dbReference type="SAM" id="SignalP"/>
    </source>
</evidence>
<evidence type="ECO:0000259" key="13">
    <source>
        <dbReference type="Pfam" id="PF00593"/>
    </source>
</evidence>
<dbReference type="PROSITE" id="PS52016">
    <property type="entry name" value="TONB_DEPENDENT_REC_3"/>
    <property type="match status" value="1"/>
</dbReference>
<dbReference type="Pfam" id="PF00593">
    <property type="entry name" value="TonB_dep_Rec_b-barrel"/>
    <property type="match status" value="1"/>
</dbReference>
<evidence type="ECO:0000256" key="4">
    <source>
        <dbReference type="ARBA" id="ARBA00022452"/>
    </source>
</evidence>
<evidence type="ECO:0000313" key="15">
    <source>
        <dbReference type="EMBL" id="MYM70059.1"/>
    </source>
</evidence>
<dbReference type="Proteomes" id="UP000450012">
    <property type="component" value="Unassembled WGS sequence"/>
</dbReference>
<feature type="chain" id="PRO_5031532782" evidence="12">
    <location>
        <begin position="29"/>
        <end position="912"/>
    </location>
</feature>
<evidence type="ECO:0000256" key="10">
    <source>
        <dbReference type="PROSITE-ProRule" id="PRU01360"/>
    </source>
</evidence>
<evidence type="ECO:0000256" key="9">
    <source>
        <dbReference type="ARBA" id="ARBA00023237"/>
    </source>
</evidence>
<sequence>MRNTMMTRAVRLALGVGAAAGLLGNAVAQDAAAPASAPLPKVEITGSAIKRIESETALPVQVITREEIDKVGVTTASEILARLSANVGGLTDGVSITDGKDQRGFNSANLRGIGTSSTLVLLNGRRMANFASPGDDTGVDLNNIPAAAIARVEVLLDGASALYGTDAIGGVINFITRKDFQGVELNAYGLKTKEGGAGKRTASITAGYGDLAQHGFNVFAVADFQRTDALSTSQRGFINDLHIAERLPHLLSGYTSPANIRLTGAQRDYLNDQGFTINGKPLTNRTINPAVPNCNPPANLYLPDGTGGVDACTYNYMGDTELYPKSEKANFLSRGVVQINPENQLYAEVALSRAKTYYAASSARVTGYIDYRLVPALAKYNLLSDEASADDDVPGEVQLNMRLFEAGRRTSELTSESQRYVVGWTGSHNGWDYDFGFNHSVNVVKDRDTHGYLLYDKLMQGIADGLVNPFGPSSAEGIKLLNSIQVNDEVRHARGTMDSLDFKLSHPVGELAGGEAALAVGGEVRREKTAYRPSALLLSDNINNDFAPVGGEATSYARNIKAVYGELLLPLTKQLEAQLSARYDHYQVVGGAASPKVGLSYMPAKSMLFRASAGRGFRAPSMTDLYRPMQVSHMATLPDPTYCATVDNSYADCANAWETHRYANPNLKPERSRQFSAGMVLQPSKQVLLSIDYWNIKRTDLIAEIGDDVLLANSTKYASLIHRDEDQYIEYVDLYKENRGAQKAAGIDLTIDYKGVKTWAGNFGGRLSGTYVTDSKIQNEKDSPYVSNLGRFVTDGVVQRWRHTITLDWDSGPFAASLSNTFSSGYEDQNSAINTDDGSVVKANRVKSYSLWDLTGAWQATKAIKVRAGIQNLADTAPPFSNQAYHFISGYDPTYTDVRGRRFYASVNYAFK</sequence>
<evidence type="ECO:0000256" key="11">
    <source>
        <dbReference type="RuleBase" id="RU003357"/>
    </source>
</evidence>
<evidence type="ECO:0000256" key="3">
    <source>
        <dbReference type="ARBA" id="ARBA00022448"/>
    </source>
</evidence>
<evidence type="ECO:0000256" key="7">
    <source>
        <dbReference type="ARBA" id="ARBA00023136"/>
    </source>
</evidence>
<keyword evidence="8 15" id="KW-0675">Receptor</keyword>
<proteinExistence type="inferred from homology"/>
<dbReference type="InterPro" id="IPR036942">
    <property type="entry name" value="Beta-barrel_TonB_sf"/>
</dbReference>
<evidence type="ECO:0000256" key="8">
    <source>
        <dbReference type="ARBA" id="ARBA00023170"/>
    </source>
</evidence>
<name>A0A7X4KE51_9BURK</name>
<dbReference type="InterPro" id="IPR039426">
    <property type="entry name" value="TonB-dep_rcpt-like"/>
</dbReference>
<evidence type="ECO:0000259" key="14">
    <source>
        <dbReference type="Pfam" id="PF07715"/>
    </source>
</evidence>
<keyword evidence="7 10" id="KW-0472">Membrane</keyword>
<evidence type="ECO:0000313" key="16">
    <source>
        <dbReference type="Proteomes" id="UP000450012"/>
    </source>
</evidence>
<evidence type="ECO:0000256" key="5">
    <source>
        <dbReference type="ARBA" id="ARBA00022692"/>
    </source>
</evidence>
<dbReference type="GO" id="GO:0009279">
    <property type="term" value="C:cell outer membrane"/>
    <property type="evidence" value="ECO:0007669"/>
    <property type="project" value="UniProtKB-SubCell"/>
</dbReference>
<keyword evidence="16" id="KW-1185">Reference proteome</keyword>
<dbReference type="SUPFAM" id="SSF56935">
    <property type="entry name" value="Porins"/>
    <property type="match status" value="1"/>
</dbReference>